<comment type="caution">
    <text evidence="1">The sequence shown here is derived from an EMBL/GenBank/DDBJ whole genome shotgun (WGS) entry which is preliminary data.</text>
</comment>
<dbReference type="AlphaFoldDB" id="A0YHN1"/>
<sequence length="32" mass="3693">MFIVGVIFPDRIMPDQLYPKLLMAKIFVGILL</sequence>
<proteinExistence type="predicted"/>
<accession>A0YHN1</accession>
<dbReference type="STRING" id="247633.GP2143_04263"/>
<dbReference type="Proteomes" id="UP000004931">
    <property type="component" value="Unassembled WGS sequence"/>
</dbReference>
<gene>
    <name evidence="1" type="ORF">GP2143_04263</name>
</gene>
<organism evidence="1 2">
    <name type="scientific">marine gamma proteobacterium HTCC2143</name>
    <dbReference type="NCBI Taxonomy" id="247633"/>
    <lineage>
        <taxon>Bacteria</taxon>
        <taxon>Pseudomonadati</taxon>
        <taxon>Pseudomonadota</taxon>
        <taxon>Gammaproteobacteria</taxon>
        <taxon>Cellvibrionales</taxon>
        <taxon>Spongiibacteraceae</taxon>
        <taxon>BD1-7 clade</taxon>
    </lineage>
</organism>
<keyword evidence="2" id="KW-1185">Reference proteome</keyword>
<name>A0YHN1_9GAMM</name>
<evidence type="ECO:0000313" key="2">
    <source>
        <dbReference type="Proteomes" id="UP000004931"/>
    </source>
</evidence>
<dbReference type="EMBL" id="AAVT01000020">
    <property type="protein sequence ID" value="EAW29640.1"/>
    <property type="molecule type" value="Genomic_DNA"/>
</dbReference>
<protein>
    <submittedName>
        <fullName evidence="1">Uncharacterized protein</fullName>
    </submittedName>
</protein>
<evidence type="ECO:0000313" key="1">
    <source>
        <dbReference type="EMBL" id="EAW29640.1"/>
    </source>
</evidence>
<reference evidence="1 2" key="1">
    <citation type="journal article" date="2010" name="J. Bacteriol.">
        <title>Genome sequence of the oligotrophic marine Gammaproteobacterium HTCC2143, isolated from the Oregon Coast.</title>
        <authorList>
            <person name="Oh H.M."/>
            <person name="Kang I."/>
            <person name="Ferriera S."/>
            <person name="Giovannoni S.J."/>
            <person name="Cho J.C."/>
        </authorList>
    </citation>
    <scope>NUCLEOTIDE SEQUENCE [LARGE SCALE GENOMIC DNA]</scope>
    <source>
        <strain evidence="1 2">HTCC2143</strain>
    </source>
</reference>